<gene>
    <name evidence="1" type="ORF">GCM10008013_03570</name>
</gene>
<accession>A0ABQ1Y4R9</accession>
<evidence type="ECO:0000313" key="1">
    <source>
        <dbReference type="EMBL" id="GGH11658.1"/>
    </source>
</evidence>
<dbReference type="Proteomes" id="UP000659344">
    <property type="component" value="Unassembled WGS sequence"/>
</dbReference>
<comment type="caution">
    <text evidence="1">The sequence shown here is derived from an EMBL/GenBank/DDBJ whole genome shotgun (WGS) entry which is preliminary data.</text>
</comment>
<dbReference type="EMBL" id="BMFT01000001">
    <property type="protein sequence ID" value="GGH11658.1"/>
    <property type="molecule type" value="Genomic_DNA"/>
</dbReference>
<organism evidence="1 2">
    <name type="scientific">Paenibacillus segetis</name>
    <dbReference type="NCBI Taxonomy" id="1325360"/>
    <lineage>
        <taxon>Bacteria</taxon>
        <taxon>Bacillati</taxon>
        <taxon>Bacillota</taxon>
        <taxon>Bacilli</taxon>
        <taxon>Bacillales</taxon>
        <taxon>Paenibacillaceae</taxon>
        <taxon>Paenibacillus</taxon>
    </lineage>
</organism>
<evidence type="ECO:0000313" key="2">
    <source>
        <dbReference type="Proteomes" id="UP000659344"/>
    </source>
</evidence>
<keyword evidence="2" id="KW-1185">Reference proteome</keyword>
<name>A0ABQ1Y4R9_9BACL</name>
<protein>
    <submittedName>
        <fullName evidence="1">Uncharacterized protein</fullName>
    </submittedName>
</protein>
<sequence length="72" mass="7868">MVVKGDKLPSGKPTILLICGLCGLYKNATPLLTGFIINRVTPNTVYRKMGGIIIYAKDFQISQTPRMVDGII</sequence>
<proteinExistence type="predicted"/>
<reference evidence="2" key="1">
    <citation type="journal article" date="2019" name="Int. J. Syst. Evol. Microbiol.">
        <title>The Global Catalogue of Microorganisms (GCM) 10K type strain sequencing project: providing services to taxonomists for standard genome sequencing and annotation.</title>
        <authorList>
            <consortium name="The Broad Institute Genomics Platform"/>
            <consortium name="The Broad Institute Genome Sequencing Center for Infectious Disease"/>
            <person name="Wu L."/>
            <person name="Ma J."/>
        </authorList>
    </citation>
    <scope>NUCLEOTIDE SEQUENCE [LARGE SCALE GENOMIC DNA]</scope>
    <source>
        <strain evidence="2">CGMCC 1.12769</strain>
    </source>
</reference>